<feature type="region of interest" description="Disordered" evidence="1">
    <location>
        <begin position="20"/>
        <end position="41"/>
    </location>
</feature>
<comment type="caution">
    <text evidence="2">The sequence shown here is derived from an EMBL/GenBank/DDBJ whole genome shotgun (WGS) entry which is preliminary data.</text>
</comment>
<evidence type="ECO:0000313" key="2">
    <source>
        <dbReference type="EMBL" id="MCI74988.1"/>
    </source>
</evidence>
<reference evidence="2 3" key="1">
    <citation type="journal article" date="2018" name="Front. Plant Sci.">
        <title>Red Clover (Trifolium pratense) and Zigzag Clover (T. medium) - A Picture of Genomic Similarities and Differences.</title>
        <authorList>
            <person name="Dluhosova J."/>
            <person name="Istvanek J."/>
            <person name="Nedelnik J."/>
            <person name="Repkova J."/>
        </authorList>
    </citation>
    <scope>NUCLEOTIDE SEQUENCE [LARGE SCALE GENOMIC DNA]</scope>
    <source>
        <strain evidence="3">cv. 10/8</strain>
        <tissue evidence="2">Leaf</tissue>
    </source>
</reference>
<dbReference type="Proteomes" id="UP000265520">
    <property type="component" value="Unassembled WGS sequence"/>
</dbReference>
<evidence type="ECO:0000313" key="3">
    <source>
        <dbReference type="Proteomes" id="UP000265520"/>
    </source>
</evidence>
<name>A0A392UQ57_9FABA</name>
<accession>A0A392UQ57</accession>
<dbReference type="EMBL" id="LXQA010872557">
    <property type="protein sequence ID" value="MCI74988.1"/>
    <property type="molecule type" value="Genomic_DNA"/>
</dbReference>
<proteinExistence type="predicted"/>
<feature type="non-terminal residue" evidence="2">
    <location>
        <position position="77"/>
    </location>
</feature>
<organism evidence="2 3">
    <name type="scientific">Trifolium medium</name>
    <dbReference type="NCBI Taxonomy" id="97028"/>
    <lineage>
        <taxon>Eukaryota</taxon>
        <taxon>Viridiplantae</taxon>
        <taxon>Streptophyta</taxon>
        <taxon>Embryophyta</taxon>
        <taxon>Tracheophyta</taxon>
        <taxon>Spermatophyta</taxon>
        <taxon>Magnoliopsida</taxon>
        <taxon>eudicotyledons</taxon>
        <taxon>Gunneridae</taxon>
        <taxon>Pentapetalae</taxon>
        <taxon>rosids</taxon>
        <taxon>fabids</taxon>
        <taxon>Fabales</taxon>
        <taxon>Fabaceae</taxon>
        <taxon>Papilionoideae</taxon>
        <taxon>50 kb inversion clade</taxon>
        <taxon>NPAAA clade</taxon>
        <taxon>Hologalegina</taxon>
        <taxon>IRL clade</taxon>
        <taxon>Trifolieae</taxon>
        <taxon>Trifolium</taxon>
    </lineage>
</organism>
<sequence length="77" mass="8709">MKEKPEELFDKKDVAAEKTEAEKQNLVRGKGKGKAVEVKEPQPQIEGSISEIEPKKFMNFELKWETDVPSLEVGIGH</sequence>
<dbReference type="AlphaFoldDB" id="A0A392UQ57"/>
<evidence type="ECO:0000256" key="1">
    <source>
        <dbReference type="SAM" id="MobiDB-lite"/>
    </source>
</evidence>
<keyword evidence="3" id="KW-1185">Reference proteome</keyword>
<protein>
    <submittedName>
        <fullName evidence="2">Cyclin-D1-1</fullName>
    </submittedName>
</protein>